<reference evidence="3" key="1">
    <citation type="submission" date="2020-05" db="EMBL/GenBank/DDBJ databases">
        <title>Mycena genomes resolve the evolution of fungal bioluminescence.</title>
        <authorList>
            <person name="Tsai I.J."/>
        </authorList>
    </citation>
    <scope>NUCLEOTIDE SEQUENCE</scope>
    <source>
        <strain evidence="3">171206Taipei</strain>
    </source>
</reference>
<accession>A0A8H6VS05</accession>
<feature type="transmembrane region" description="Helical" evidence="2">
    <location>
        <begin position="81"/>
        <end position="100"/>
    </location>
</feature>
<organism evidence="3 4">
    <name type="scientific">Mycena indigotica</name>
    <dbReference type="NCBI Taxonomy" id="2126181"/>
    <lineage>
        <taxon>Eukaryota</taxon>
        <taxon>Fungi</taxon>
        <taxon>Dikarya</taxon>
        <taxon>Basidiomycota</taxon>
        <taxon>Agaricomycotina</taxon>
        <taxon>Agaricomycetes</taxon>
        <taxon>Agaricomycetidae</taxon>
        <taxon>Agaricales</taxon>
        <taxon>Marasmiineae</taxon>
        <taxon>Mycenaceae</taxon>
        <taxon>Mycena</taxon>
    </lineage>
</organism>
<keyword evidence="2" id="KW-1133">Transmembrane helix</keyword>
<keyword evidence="2" id="KW-0472">Membrane</keyword>
<protein>
    <recommendedName>
        <fullName evidence="5">Transmembrane protein</fullName>
    </recommendedName>
</protein>
<dbReference type="AlphaFoldDB" id="A0A8H6VS05"/>
<sequence>MDHSTMQSFGAVVVEWLCVTRPLSSLSSLFLPSSLRVNPDSMSYTTRSYSTSSRSTTTRTTPTSRVTQTSRSNSSFLSTKGVLPGIVIGVLVLIAILLMVRRRMRRRTNAYPPQLSSSIIQLPPSTHIQPPYGLPPQSSPYSTPMTGPPMGMSGQYVPEPGSFNRASVVRPMSMVPSSHASSPPPMSEPSIPNPVWTPNSLHAQQLHHSPSVSSGSGYASSTNPLLPQQLHYSPSVSSGGYASTPPIVQNTGGSVQQYPTSPSSSHSPLIPLTPASPSSFGPANLPAVQQQQQQQQQQEYFRGDGKTVLTWEALAEPQVSTASGSGSGSAIPTDAPPSYDQQWRQ</sequence>
<evidence type="ECO:0000256" key="1">
    <source>
        <dbReference type="SAM" id="MobiDB-lite"/>
    </source>
</evidence>
<evidence type="ECO:0000313" key="4">
    <source>
        <dbReference type="Proteomes" id="UP000636479"/>
    </source>
</evidence>
<proteinExistence type="predicted"/>
<dbReference type="GeneID" id="59352565"/>
<feature type="compositionally biased region" description="Low complexity" evidence="1">
    <location>
        <begin position="289"/>
        <end position="298"/>
    </location>
</feature>
<gene>
    <name evidence="3" type="ORF">MIND_01362000</name>
</gene>
<dbReference type="EMBL" id="JACAZF010000016">
    <property type="protein sequence ID" value="KAF7289876.1"/>
    <property type="molecule type" value="Genomic_DNA"/>
</dbReference>
<evidence type="ECO:0000256" key="2">
    <source>
        <dbReference type="SAM" id="Phobius"/>
    </source>
</evidence>
<evidence type="ECO:0008006" key="5">
    <source>
        <dbReference type="Google" id="ProtNLM"/>
    </source>
</evidence>
<feature type="region of interest" description="Disordered" evidence="1">
    <location>
        <begin position="126"/>
        <end position="147"/>
    </location>
</feature>
<dbReference type="Proteomes" id="UP000636479">
    <property type="component" value="Unassembled WGS sequence"/>
</dbReference>
<feature type="compositionally biased region" description="Polar residues" evidence="1">
    <location>
        <begin position="196"/>
        <end position="208"/>
    </location>
</feature>
<dbReference type="RefSeq" id="XP_037213605.1">
    <property type="nucleotide sequence ID" value="XM_037370049.1"/>
</dbReference>
<evidence type="ECO:0000313" key="3">
    <source>
        <dbReference type="EMBL" id="KAF7289876.1"/>
    </source>
</evidence>
<feature type="compositionally biased region" description="Polar residues" evidence="1">
    <location>
        <begin position="222"/>
        <end position="258"/>
    </location>
</feature>
<feature type="region of interest" description="Disordered" evidence="1">
    <location>
        <begin position="174"/>
        <end position="304"/>
    </location>
</feature>
<name>A0A8H6VS05_9AGAR</name>
<comment type="caution">
    <text evidence="3">The sequence shown here is derived from an EMBL/GenBank/DDBJ whole genome shotgun (WGS) entry which is preliminary data.</text>
</comment>
<feature type="region of interest" description="Disordered" evidence="1">
    <location>
        <begin position="42"/>
        <end position="72"/>
    </location>
</feature>
<feature type="compositionally biased region" description="Low complexity" evidence="1">
    <location>
        <begin position="259"/>
        <end position="273"/>
    </location>
</feature>
<keyword evidence="2" id="KW-0812">Transmembrane</keyword>
<feature type="region of interest" description="Disordered" evidence="1">
    <location>
        <begin position="318"/>
        <end position="345"/>
    </location>
</feature>
<keyword evidence="4" id="KW-1185">Reference proteome</keyword>
<feature type="compositionally biased region" description="Low complexity" evidence="1">
    <location>
        <begin position="209"/>
        <end position="221"/>
    </location>
</feature>